<keyword evidence="6 10" id="KW-1133">Transmembrane helix</keyword>
<comment type="function">
    <text evidence="9 10">Intramembrane glycolipid transporter that operates in the biosynthetic pathway of dolichol-linked oligosaccharides, the glycan precursors employed in protein asparagine (N)-glycosylation. The sequential addition of sugars to dolichol pyrophosphate produces dolichol-linked oligosaccharides containing fourteen sugars, including two GlcNAcs, nine mannoses and three glucoses. Once assembled, the oligosaccharide is transferred from the lipid to nascent proteins by oligosaccharyltransferases. The assembly of dolichol-linked oligosaccharides begins on the cytosolic side of the endoplasmic reticulum membrane and finishes in its lumen. RFT1 could mediate the translocation of the cytosolically oriented intermediate DolPP-GlcNAc2Man5, produced by ALG11, into the ER lumen where dolichol-linked oligosaccharides assembly continues. However, the intramembrane lipid transporter activity could not be confirmed in vitro.</text>
</comment>
<sequence length="542" mass="59383">MSMKTNEKHHGDGQPPSLAAASLASASSLVLLQLFSRVFTFVLNQALVRLVTPQVFGTASIQFELLLSTILFLSREGVRNALLRNSTQSSTKPKETNLADNVALLPVLLGIPVTVTTAYIYLYSSSAATSSQAHFHLSAVIYALAAFCELLSEPLYIKAQNELRFDIRVKTEGTAVLMKTVITFLALVLTSAEWALVAFAAGQAAYGLTMLGGFLKAYRFKADYIPKKVSVKIHDNTEIQYFDTELLNLSAAMTVQSVVKHFLTEGDKFLVSRLSPLADQGGYAVASNYGSLIARIIFQPIEETSRLFFSKTLSATASNSQESLQIVSNVLMVLLLLFTHLFLILVTFAPPYLSLALNLVLPPRYLQTSAPAILRTYVYYIPTMAFNGILEAFFTSAATPKDLRVQSHWLLLFSLSFVGTAVLLARGLGLGDTGLVWANVGNLWLRAFYAWTFARQFFKERGAGELVRWRKAVPPFKVLVVFAASAAVTRLSEITIGSGPLTLRGQALHVFVGAGCVLGCVAACFVCERKTFQQVISILRRR</sequence>
<evidence type="ECO:0000256" key="3">
    <source>
        <dbReference type="ARBA" id="ARBA00010288"/>
    </source>
</evidence>
<dbReference type="GO" id="GO:0005789">
    <property type="term" value="C:endoplasmic reticulum membrane"/>
    <property type="evidence" value="ECO:0007669"/>
    <property type="project" value="UniProtKB-SubCell"/>
</dbReference>
<evidence type="ECO:0000313" key="11">
    <source>
        <dbReference type="EMBL" id="KIP09658.1"/>
    </source>
</evidence>
<evidence type="ECO:0000256" key="4">
    <source>
        <dbReference type="ARBA" id="ARBA00022692"/>
    </source>
</evidence>
<feature type="transmembrane region" description="Helical" evidence="10">
    <location>
        <begin position="173"/>
        <end position="190"/>
    </location>
</feature>
<comment type="caution">
    <text evidence="10">Lacks conserved residue(s) required for the propagation of feature annotation.</text>
</comment>
<dbReference type="AlphaFoldDB" id="A0A0C3PR53"/>
<organism evidence="11 12">
    <name type="scientific">Phlebiopsis gigantea (strain 11061_1 CR5-6)</name>
    <name type="common">White-rot fungus</name>
    <name type="synonym">Peniophora gigantea</name>
    <dbReference type="NCBI Taxonomy" id="745531"/>
    <lineage>
        <taxon>Eukaryota</taxon>
        <taxon>Fungi</taxon>
        <taxon>Dikarya</taxon>
        <taxon>Basidiomycota</taxon>
        <taxon>Agaricomycotina</taxon>
        <taxon>Agaricomycetes</taxon>
        <taxon>Polyporales</taxon>
        <taxon>Phanerochaetaceae</taxon>
        <taxon>Phlebiopsis</taxon>
    </lineage>
</organism>
<gene>
    <name evidence="11" type="ORF">PHLGIDRAFT_126108</name>
</gene>
<comment type="subcellular location">
    <subcellularLocation>
        <location evidence="1 10">Endoplasmic reticulum membrane</location>
        <topology evidence="1 10">Multi-pass membrane protein</topology>
    </subcellularLocation>
</comment>
<dbReference type="PANTHER" id="PTHR13117:SF5">
    <property type="entry name" value="PROTEIN RFT1 HOMOLOG"/>
    <property type="match status" value="1"/>
</dbReference>
<keyword evidence="12" id="KW-1185">Reference proteome</keyword>
<accession>A0A0C3PR53</accession>
<feature type="transmembrane region" description="Helical" evidence="10">
    <location>
        <begin position="196"/>
        <end position="218"/>
    </location>
</feature>
<proteinExistence type="inferred from homology"/>
<dbReference type="Pfam" id="PF04506">
    <property type="entry name" value="Rft-1"/>
    <property type="match status" value="1"/>
</dbReference>
<evidence type="ECO:0000256" key="6">
    <source>
        <dbReference type="ARBA" id="ARBA00022989"/>
    </source>
</evidence>
<dbReference type="GO" id="GO:0006488">
    <property type="term" value="P:dolichol-linked oligosaccharide biosynthetic process"/>
    <property type="evidence" value="ECO:0007669"/>
    <property type="project" value="InterPro"/>
</dbReference>
<feature type="transmembrane region" description="Helical" evidence="10">
    <location>
        <begin position="508"/>
        <end position="527"/>
    </location>
</feature>
<keyword evidence="10" id="KW-0813">Transport</keyword>
<evidence type="ECO:0000256" key="7">
    <source>
        <dbReference type="ARBA" id="ARBA00023136"/>
    </source>
</evidence>
<evidence type="ECO:0000256" key="9">
    <source>
        <dbReference type="ARBA" id="ARBA00045912"/>
    </source>
</evidence>
<evidence type="ECO:0000256" key="10">
    <source>
        <dbReference type="RuleBase" id="RU365067"/>
    </source>
</evidence>
<protein>
    <recommendedName>
        <fullName evidence="8 10">Man(5)GlcNAc(2)-PP-dolichol translocation protein RFT1</fullName>
    </recommendedName>
</protein>
<comment type="similarity">
    <text evidence="3 10">Belongs to the RFT1 family.</text>
</comment>
<keyword evidence="7 10" id="KW-0472">Membrane</keyword>
<dbReference type="STRING" id="745531.A0A0C3PR53"/>
<dbReference type="GO" id="GO:0034203">
    <property type="term" value="P:glycolipid translocation"/>
    <property type="evidence" value="ECO:0007669"/>
    <property type="project" value="TreeGrafter"/>
</dbReference>
<feature type="transmembrane region" description="Helical" evidence="10">
    <location>
        <begin position="102"/>
        <end position="122"/>
    </location>
</feature>
<dbReference type="OrthoDB" id="9979195at2759"/>
<name>A0A0C3PR53_PHLG1</name>
<reference evidence="11 12" key="1">
    <citation type="journal article" date="2014" name="PLoS Genet.">
        <title>Analysis of the Phlebiopsis gigantea genome, transcriptome and secretome provides insight into its pioneer colonization strategies of wood.</title>
        <authorList>
            <person name="Hori C."/>
            <person name="Ishida T."/>
            <person name="Igarashi K."/>
            <person name="Samejima M."/>
            <person name="Suzuki H."/>
            <person name="Master E."/>
            <person name="Ferreira P."/>
            <person name="Ruiz-Duenas F.J."/>
            <person name="Held B."/>
            <person name="Canessa P."/>
            <person name="Larrondo L.F."/>
            <person name="Schmoll M."/>
            <person name="Druzhinina I.S."/>
            <person name="Kubicek C.P."/>
            <person name="Gaskell J.A."/>
            <person name="Kersten P."/>
            <person name="St John F."/>
            <person name="Glasner J."/>
            <person name="Sabat G."/>
            <person name="Splinter BonDurant S."/>
            <person name="Syed K."/>
            <person name="Yadav J."/>
            <person name="Mgbeahuruike A.C."/>
            <person name="Kovalchuk A."/>
            <person name="Asiegbu F.O."/>
            <person name="Lackner G."/>
            <person name="Hoffmeister D."/>
            <person name="Rencoret J."/>
            <person name="Gutierrez A."/>
            <person name="Sun H."/>
            <person name="Lindquist E."/>
            <person name="Barry K."/>
            <person name="Riley R."/>
            <person name="Grigoriev I.V."/>
            <person name="Henrissat B."/>
            <person name="Kues U."/>
            <person name="Berka R.M."/>
            <person name="Martinez A.T."/>
            <person name="Covert S.F."/>
            <person name="Blanchette R.A."/>
            <person name="Cullen D."/>
        </authorList>
    </citation>
    <scope>NUCLEOTIDE SEQUENCE [LARGE SCALE GENOMIC DNA]</scope>
    <source>
        <strain evidence="11 12">11061_1 CR5-6</strain>
    </source>
</reference>
<feature type="transmembrane region" description="Helical" evidence="10">
    <location>
        <begin position="409"/>
        <end position="428"/>
    </location>
</feature>
<dbReference type="HOGENOM" id="CLU_023360_3_1_1"/>
<keyword evidence="5 10" id="KW-0256">Endoplasmic reticulum</keyword>
<evidence type="ECO:0000256" key="2">
    <source>
        <dbReference type="ARBA" id="ARBA00004922"/>
    </source>
</evidence>
<dbReference type="PANTHER" id="PTHR13117">
    <property type="entry name" value="ENDOPLASMIC RETICULUM MULTISPAN TRANSMEMBRANE PROTEIN-RELATED"/>
    <property type="match status" value="1"/>
</dbReference>
<keyword evidence="4 10" id="KW-0812">Transmembrane</keyword>
<evidence type="ECO:0000256" key="8">
    <source>
        <dbReference type="ARBA" id="ARBA00044793"/>
    </source>
</evidence>
<feature type="transmembrane region" description="Helical" evidence="10">
    <location>
        <begin position="134"/>
        <end position="152"/>
    </location>
</feature>
<dbReference type="EMBL" id="KN840463">
    <property type="protein sequence ID" value="KIP09658.1"/>
    <property type="molecule type" value="Genomic_DNA"/>
</dbReference>
<feature type="transmembrane region" description="Helical" evidence="10">
    <location>
        <begin position="330"/>
        <end position="357"/>
    </location>
</feature>
<dbReference type="Proteomes" id="UP000053257">
    <property type="component" value="Unassembled WGS sequence"/>
</dbReference>
<feature type="transmembrane region" description="Helical" evidence="10">
    <location>
        <begin position="377"/>
        <end position="397"/>
    </location>
</feature>
<evidence type="ECO:0000313" key="12">
    <source>
        <dbReference type="Proteomes" id="UP000053257"/>
    </source>
</evidence>
<dbReference type="InterPro" id="IPR007594">
    <property type="entry name" value="RFT1"/>
</dbReference>
<comment type="pathway">
    <text evidence="2">Protein modification; protein glycosylation.</text>
</comment>
<evidence type="ECO:0000256" key="5">
    <source>
        <dbReference type="ARBA" id="ARBA00022824"/>
    </source>
</evidence>
<evidence type="ECO:0000256" key="1">
    <source>
        <dbReference type="ARBA" id="ARBA00004477"/>
    </source>
</evidence>